<dbReference type="SUPFAM" id="SSF56672">
    <property type="entry name" value="DNA/RNA polymerases"/>
    <property type="match status" value="1"/>
</dbReference>
<dbReference type="Proteomes" id="UP000186817">
    <property type="component" value="Unassembled WGS sequence"/>
</dbReference>
<feature type="compositionally biased region" description="Basic and acidic residues" evidence="1">
    <location>
        <begin position="2186"/>
        <end position="2198"/>
    </location>
</feature>
<feature type="compositionally biased region" description="Polar residues" evidence="1">
    <location>
        <begin position="1042"/>
        <end position="1056"/>
    </location>
</feature>
<feature type="region of interest" description="Disordered" evidence="1">
    <location>
        <begin position="95"/>
        <end position="167"/>
    </location>
</feature>
<feature type="compositionally biased region" description="Polar residues" evidence="1">
    <location>
        <begin position="111"/>
        <end position="120"/>
    </location>
</feature>
<evidence type="ECO:0000313" key="3">
    <source>
        <dbReference type="Proteomes" id="UP000186817"/>
    </source>
</evidence>
<dbReference type="SUPFAM" id="SSF53335">
    <property type="entry name" value="S-adenosyl-L-methionine-dependent methyltransferases"/>
    <property type="match status" value="1"/>
</dbReference>
<dbReference type="Gene3D" id="3.40.50.150">
    <property type="entry name" value="Vaccinia Virus protein VP39"/>
    <property type="match status" value="1"/>
</dbReference>
<dbReference type="GO" id="GO:0032259">
    <property type="term" value="P:methylation"/>
    <property type="evidence" value="ECO:0007669"/>
    <property type="project" value="UniProtKB-KW"/>
</dbReference>
<reference evidence="2 3" key="1">
    <citation type="submission" date="2016-02" db="EMBL/GenBank/DDBJ databases">
        <title>Genome analysis of coral dinoflagellate symbionts highlights evolutionary adaptations to a symbiotic lifestyle.</title>
        <authorList>
            <person name="Aranda M."/>
            <person name="Li Y."/>
            <person name="Liew Y.J."/>
            <person name="Baumgarten S."/>
            <person name="Simakov O."/>
            <person name="Wilson M."/>
            <person name="Piel J."/>
            <person name="Ashoor H."/>
            <person name="Bougouffa S."/>
            <person name="Bajic V.B."/>
            <person name="Ryu T."/>
            <person name="Ravasi T."/>
            <person name="Bayer T."/>
            <person name="Micklem G."/>
            <person name="Kim H."/>
            <person name="Bhak J."/>
            <person name="Lajeunesse T.C."/>
            <person name="Voolstra C.R."/>
        </authorList>
    </citation>
    <scope>NUCLEOTIDE SEQUENCE [LARGE SCALE GENOMIC DNA]</scope>
    <source>
        <strain evidence="2 3">CCMP2467</strain>
    </source>
</reference>
<feature type="compositionally biased region" description="Basic and acidic residues" evidence="1">
    <location>
        <begin position="98"/>
        <end position="107"/>
    </location>
</feature>
<gene>
    <name evidence="2" type="primary">DNMT3B</name>
    <name evidence="2" type="ORF">AK812_SmicGene30685</name>
</gene>
<feature type="compositionally biased region" description="Low complexity" evidence="1">
    <location>
        <begin position="122"/>
        <end position="135"/>
    </location>
</feature>
<organism evidence="2 3">
    <name type="scientific">Symbiodinium microadriaticum</name>
    <name type="common">Dinoflagellate</name>
    <name type="synonym">Zooxanthella microadriatica</name>
    <dbReference type="NCBI Taxonomy" id="2951"/>
    <lineage>
        <taxon>Eukaryota</taxon>
        <taxon>Sar</taxon>
        <taxon>Alveolata</taxon>
        <taxon>Dinophyceae</taxon>
        <taxon>Suessiales</taxon>
        <taxon>Symbiodiniaceae</taxon>
        <taxon>Symbiodinium</taxon>
    </lineage>
</organism>
<feature type="region of interest" description="Disordered" evidence="1">
    <location>
        <begin position="1091"/>
        <end position="1132"/>
    </location>
</feature>
<feature type="region of interest" description="Disordered" evidence="1">
    <location>
        <begin position="605"/>
        <end position="649"/>
    </location>
</feature>
<dbReference type="InterPro" id="IPR052055">
    <property type="entry name" value="Hepadnavirus_pol/RT"/>
</dbReference>
<accession>A0A1Q9CYQ6</accession>
<proteinExistence type="predicted"/>
<feature type="region of interest" description="Disordered" evidence="1">
    <location>
        <begin position="1015"/>
        <end position="1076"/>
    </location>
</feature>
<sequence>MSENDPSEEEGTPQSQELVDALSSMLRPLRLSHALQFRTNAPVSRQGEGLHKQELCFIRVVEAPPPPPEQHKPYSVRIGGGFYIPEVHRSAVQAAKEAAQRVKERSMPQRGRSQSLSEPQPSAAAADASSDAKSSGGNEGAAGPVLLGRSTSPEKKRIETEEAEAEVEDYLGAPRDKRLPSGFAEQKEAFLVIAPDVPLAGPPWGALHVLGVFYSMSGEQAYDFVFEEGRHSLIQLDSALSAQGRLLLRPAIDALTALQVGADAPVGTGVLRSGALGATSYEQWLQLCPQDHVKILRLMPSLLLLCRSGGTLERSVHFLRDLLRRGHEALQADVLAATTRSSVDSRVRAWQELCRAWEQPPFPVTTMNVRCVGASLKAGGYHSCSLYFGAAVGHQMRTSGTPVGEDVRWAIRDTVRAIKRGLGPAQLKDSFDVGQLAPLVSFAGPFKEFHLGDLAAECDMALIASWWMLRDIEVSSARAHHLYLSKDGDFQAHLLVPWCPSPRLTRAVSSPFDPMLAYAGPDRRDCVLITQWSDTGSTCFVSPGSRLTSFSRLPTARMNAIGNKWPAFKMIQLQGRWSSRAIDRYVQLAPLLRMPQAVRQAMGAGSSQASADIAPGPTAPIVVGSPHQGPSPAPTEAPPIDLTDDATPGEPQVTAVKVQSELRRFMKAVLEPKEMLIVQPRRKVAHEIGVPERTNDIGHWRTSCGWAYGWSHFYRTHRDAMGERLRPKGRGVSRETLSSGRTARACTAQARRCQKEIRASIVRAVALVQEQALANSAGVSEYLMRYLKARGLVSVGAVALLSSQAEEFSRTLLEPLASGWGSPVTYQVSADELPIAKATLLFLRELCIESRQRAAAAIAAASPQPVVAASGAAAATPTKELKAYLYEHEHSKQYTAVPLGAILQVRVNVQGEFQTELADECWDPRSLIAILDGMQSIQWLWVLIQLGDEVDIISFFAALTKKLRSVPNRLNQFKVYYETVSWRLAQAMRANEPFGRASREILADSILWQETLAKEAPAVQQQPEKQPKKRTNEEHAGKRQGSRQPQHPPSSYTASSPRRGEGAGGQSWKRGWDEGPVDGKYYQNKVWRADHSKRDEPAPSSSRTPPPPVPDTLREPQSWDRSSARAWTRQRAEPEQPGIFLLSFFDGIGVAALAAQDHRKVAHLFTWEVDEAAQAVCDAQFGQIASHRGAIQDDSAEAIVAEINRLDPHAVHTILVTGGPPCPDFSRVNDDAAGRAGGTGRLFGVFCDILDALESHLKGRSLAIVVENVVMACHGDIAYFSKRLRCEPILIDAADWGVVHRPRLWWTRLDWTKCKYKWSRQGRLYRLHSPGPVHRASDFELRGYTLSRELTAGTKLWPCFTTPSPTSSGRAAPKSTRSKIDSGTRARWLEAGRAYAPWHFQEHAMVTSPDGILEVVPVHLKEQAHLLPPDFTAAAPSSKDRHRLLANSWHRGVSSFLLSIVLKLGVHVIGDDAPEGEQISTSGGKDFQSILRAAREQPLPMSRVRAPVSIEMYPPRSALHPEGQPRFQALVFLHLLEACGYEQVQDIRESLSQGMSLLGQMPHSPGWRPRTDDTYRFPISTEAFAKANHEYIRQCLAKPRVDEEWRSLLAEVHKEVLSGRMEGPFEGPASWQKATVDAAAVGLRKRTLPSGPVFAARAFSVTQTGADGARKVRRCEDYRRSFHNSTVAAGDRPEHDDIEVYIQVLRLAQQLGMQPEVWCHDLSDAYRAYPVRDPSEAYMLLNTLSGPTLWRHRVLPFGGSASVWHFGRLTDAMTWLVRTLLVNCMLHYVDDLGGVQDSEPPSTSQKLLGVILEVTSEGVKVSADPKRVHKLTLQIEQILANDCLEPEMAAKLAGKLGFVQSTAFGKTGSAALRPLHSRANSTGHRDAHLNVGLRGALSALRQILSDLTPRFVPFVQPSLVATVYTDAFFELGDTRWHVGDENIPANMSFQKCCSCRNGWGFVVRIGSHVTYGHGSVSPGLLKRFCSRRAFIYFLEIYAQLVAFCTHVDALPAFWIAYVDNQPGMSALQKGFGRDEDINVILTGFWSLATKMSPILGVAVGSSVEWGGGAVGWVKAGPDFDPRYGSILYSTQLHGEPNPAAIPDVEGAGFRFGTYTRGEQRSHIGDRRQCGGKTRCEDYVGPAPWGDGAFRVLSSERRHSFRRLSTGSTSEDLEAAFNAPKPSSRKASKEAGKGARKASEAPAAEALGNTTYSLGSQQRLLQARLQRHKREQTRRKEAKVGDGDTVGVVPGLPVLRLVQVLPARSPDSELFFFTLPTPVSFAMLPCIRGPRLFFSGLHI</sequence>
<dbReference type="PANTHER" id="PTHR33050">
    <property type="entry name" value="REVERSE TRANSCRIPTASE DOMAIN-CONTAINING PROTEIN"/>
    <property type="match status" value="1"/>
</dbReference>
<dbReference type="GO" id="GO:0008168">
    <property type="term" value="F:methyltransferase activity"/>
    <property type="evidence" value="ECO:0007669"/>
    <property type="project" value="UniProtKB-KW"/>
</dbReference>
<feature type="region of interest" description="Disordered" evidence="1">
    <location>
        <begin position="2161"/>
        <end position="2208"/>
    </location>
</feature>
<keyword evidence="3" id="KW-1185">Reference proteome</keyword>
<protein>
    <submittedName>
        <fullName evidence="2">DNA (Cytosine-5)-methyltransferase 3B</fullName>
    </submittedName>
</protein>
<evidence type="ECO:0000313" key="2">
    <source>
        <dbReference type="EMBL" id="OLP88040.1"/>
    </source>
</evidence>
<evidence type="ECO:0000256" key="1">
    <source>
        <dbReference type="SAM" id="MobiDB-lite"/>
    </source>
</evidence>
<dbReference type="InterPro" id="IPR043502">
    <property type="entry name" value="DNA/RNA_pol_sf"/>
</dbReference>
<dbReference type="InterPro" id="IPR029063">
    <property type="entry name" value="SAM-dependent_MTases_sf"/>
</dbReference>
<keyword evidence="2" id="KW-0489">Methyltransferase</keyword>
<name>A0A1Q9CYQ6_SYMMI</name>
<dbReference type="PANTHER" id="PTHR33050:SF7">
    <property type="entry name" value="RIBONUCLEASE H"/>
    <property type="match status" value="1"/>
</dbReference>
<comment type="caution">
    <text evidence="2">The sequence shown here is derived from an EMBL/GenBank/DDBJ whole genome shotgun (WGS) entry which is preliminary data.</text>
</comment>
<dbReference type="EMBL" id="LSRX01000831">
    <property type="protein sequence ID" value="OLP88040.1"/>
    <property type="molecule type" value="Genomic_DNA"/>
</dbReference>
<dbReference type="OrthoDB" id="447386at2759"/>
<keyword evidence="2" id="KW-0808">Transferase</keyword>